<dbReference type="PANTHER" id="PTHR30143:SF0">
    <property type="entry name" value="2-KETO-4-PENTENOATE HYDRATASE"/>
    <property type="match status" value="1"/>
</dbReference>
<dbReference type="AlphaFoldDB" id="A0A2S5KIC3"/>
<gene>
    <name evidence="3" type="ORF">C4K68_24925</name>
</gene>
<dbReference type="Pfam" id="PF01557">
    <property type="entry name" value="FAA_hydrolase"/>
    <property type="match status" value="1"/>
</dbReference>
<dbReference type="Gene3D" id="3.90.850.10">
    <property type="entry name" value="Fumarylacetoacetase-like, C-terminal domain"/>
    <property type="match status" value="1"/>
</dbReference>
<name>A0A2S5KIC3_9PROT</name>
<dbReference type="EMBL" id="PRLP01000143">
    <property type="protein sequence ID" value="PPC74567.1"/>
    <property type="molecule type" value="Genomic_DNA"/>
</dbReference>
<dbReference type="InterPro" id="IPR011234">
    <property type="entry name" value="Fumarylacetoacetase-like_C"/>
</dbReference>
<dbReference type="InterPro" id="IPR036663">
    <property type="entry name" value="Fumarylacetoacetase_C_sf"/>
</dbReference>
<organism evidence="3 4">
    <name type="scientific">Proteobacteria bacterium 228</name>
    <dbReference type="NCBI Taxonomy" id="2083153"/>
    <lineage>
        <taxon>Bacteria</taxon>
        <taxon>Pseudomonadati</taxon>
        <taxon>Pseudomonadota</taxon>
    </lineage>
</organism>
<dbReference type="GO" id="GO:0008684">
    <property type="term" value="F:2-oxopent-4-enoate hydratase activity"/>
    <property type="evidence" value="ECO:0007669"/>
    <property type="project" value="TreeGrafter"/>
</dbReference>
<dbReference type="GO" id="GO:0005737">
    <property type="term" value="C:cytoplasm"/>
    <property type="evidence" value="ECO:0007669"/>
    <property type="project" value="TreeGrafter"/>
</dbReference>
<dbReference type="OrthoDB" id="9792137at2"/>
<reference evidence="3 4" key="1">
    <citation type="submission" date="2018-02" db="EMBL/GenBank/DDBJ databases">
        <title>novel marine gammaproteobacteria from coastal saline agro ecosystem.</title>
        <authorList>
            <person name="Krishnan R."/>
            <person name="Ramesh Kumar N."/>
        </authorList>
    </citation>
    <scope>NUCLEOTIDE SEQUENCE [LARGE SCALE GENOMIC DNA]</scope>
    <source>
        <strain evidence="3 4">228</strain>
    </source>
</reference>
<protein>
    <recommendedName>
        <fullName evidence="2">Fumarylacetoacetase-like C-terminal domain-containing protein</fullName>
    </recommendedName>
</protein>
<evidence type="ECO:0000259" key="2">
    <source>
        <dbReference type="Pfam" id="PF01557"/>
    </source>
</evidence>
<evidence type="ECO:0000313" key="3">
    <source>
        <dbReference type="EMBL" id="PPC74567.1"/>
    </source>
</evidence>
<comment type="caution">
    <text evidence="3">The sequence shown here is derived from an EMBL/GenBank/DDBJ whole genome shotgun (WGS) entry which is preliminary data.</text>
</comment>
<dbReference type="PANTHER" id="PTHR30143">
    <property type="entry name" value="ACID HYDRATASE"/>
    <property type="match status" value="1"/>
</dbReference>
<dbReference type="Proteomes" id="UP000238196">
    <property type="component" value="Unassembled WGS sequence"/>
</dbReference>
<accession>A0A2S5KIC3</accession>
<sequence>MTSAPTLPSDVLDTLAQQLLQARKDQQWLTSGTLPGLTEADAYAIQQRVSAQLWEQQGQRTGAWKSGTGSIDVTPTVAPIWPARVFPTGATLSMADYQLIGAEAEIAYRLGSDLPLRDGDYSEEELRAAIDAAHVVIETIDSRLQDWQSPAPFWGLADNAVNGAFVIGTEVSDWQALNLPAQAVEVWINDELKISKTGSHALGEPWLLMPWTLNHLIRRQQGLRKGDIITTGSWMGSLQVKAGDSVRVNFPGIGEATMQISA</sequence>
<proteinExistence type="predicted"/>
<evidence type="ECO:0000256" key="1">
    <source>
        <dbReference type="ARBA" id="ARBA00023239"/>
    </source>
</evidence>
<dbReference type="SUPFAM" id="SSF56529">
    <property type="entry name" value="FAH"/>
    <property type="match status" value="1"/>
</dbReference>
<keyword evidence="1" id="KW-0456">Lyase</keyword>
<dbReference type="InterPro" id="IPR050772">
    <property type="entry name" value="Hydratase-Decarb/MhpD_sf"/>
</dbReference>
<feature type="domain" description="Fumarylacetoacetase-like C-terminal" evidence="2">
    <location>
        <begin position="85"/>
        <end position="260"/>
    </location>
</feature>
<evidence type="ECO:0000313" key="4">
    <source>
        <dbReference type="Proteomes" id="UP000238196"/>
    </source>
</evidence>